<dbReference type="InterPro" id="IPR010106">
    <property type="entry name" value="RpnA"/>
</dbReference>
<dbReference type="Pfam" id="PF04754">
    <property type="entry name" value="Transposase_31"/>
    <property type="match status" value="1"/>
</dbReference>
<accession>A0ABW0TNX7</accession>
<gene>
    <name evidence="2" type="ORF">ACFPRA_20225</name>
</gene>
<dbReference type="Proteomes" id="UP001596109">
    <property type="component" value="Unassembled WGS sequence"/>
</dbReference>
<evidence type="ECO:0000259" key="1">
    <source>
        <dbReference type="Pfam" id="PF04754"/>
    </source>
</evidence>
<sequence length="320" mass="38064">MVVAWVREETTPYGGSLVDQDGLWKKVIGELFEDFLLFFVPELHAQIDFGKSPDFLDKELFQEIADKKKGRRFADRLAKVRLKNGKEQWILIHIEVQSKKETNFPERMFQYFYRIYDRHQEKIVAIAVHTSPSKNAIPDRFTYDYLGTQLHYMYRNYQTEAYSDEELEQSDNIFSKIVLAAKALYQTKDEEHQRYLFKRKLMRELIRNQNYTRTAVQAVFHFIDYLLQLPDAYTKQLSEEIRSMIRKETELMELYNKENASPTIKNVFDLELEKGIEQGIEQGVKKVVLEMLRKGTSTDFIAEVTHLEKDEIEKLREMLQ</sequence>
<dbReference type="RefSeq" id="WP_381438714.1">
    <property type="nucleotide sequence ID" value="NZ_JBHSNO010000015.1"/>
</dbReference>
<evidence type="ECO:0000313" key="3">
    <source>
        <dbReference type="Proteomes" id="UP001596109"/>
    </source>
</evidence>
<dbReference type="NCBIfam" id="TIGR01784">
    <property type="entry name" value="T_den_put_tspse"/>
    <property type="match status" value="1"/>
</dbReference>
<dbReference type="EMBL" id="JBHSNO010000015">
    <property type="protein sequence ID" value="MFC5591212.1"/>
    <property type="molecule type" value="Genomic_DNA"/>
</dbReference>
<reference evidence="3" key="1">
    <citation type="journal article" date="2019" name="Int. J. Syst. Evol. Microbiol.">
        <title>The Global Catalogue of Microorganisms (GCM) 10K type strain sequencing project: providing services to taxonomists for standard genome sequencing and annotation.</title>
        <authorList>
            <consortium name="The Broad Institute Genomics Platform"/>
            <consortium name="The Broad Institute Genome Sequencing Center for Infectious Disease"/>
            <person name="Wu L."/>
            <person name="Ma J."/>
        </authorList>
    </citation>
    <scope>NUCLEOTIDE SEQUENCE [LARGE SCALE GENOMIC DNA]</scope>
    <source>
        <strain evidence="3">CGMCC 4.1434</strain>
    </source>
</reference>
<dbReference type="PANTHER" id="PTHR35586:SF1">
    <property type="entry name" value="SLL1691 PROTEIN"/>
    <property type="match status" value="1"/>
</dbReference>
<dbReference type="InterPro" id="IPR006842">
    <property type="entry name" value="Transposase_31"/>
</dbReference>
<protein>
    <submittedName>
        <fullName evidence="2">Rpn family recombination-promoting nuclease/putative transposase</fullName>
    </submittedName>
</protein>
<evidence type="ECO:0000313" key="2">
    <source>
        <dbReference type="EMBL" id="MFC5591212.1"/>
    </source>
</evidence>
<keyword evidence="3" id="KW-1185">Reference proteome</keyword>
<comment type="caution">
    <text evidence="2">The sequence shown here is derived from an EMBL/GenBank/DDBJ whole genome shotgun (WGS) entry which is preliminary data.</text>
</comment>
<organism evidence="2 3">
    <name type="scientific">Sporosarcina soli</name>
    <dbReference type="NCBI Taxonomy" id="334736"/>
    <lineage>
        <taxon>Bacteria</taxon>
        <taxon>Bacillati</taxon>
        <taxon>Bacillota</taxon>
        <taxon>Bacilli</taxon>
        <taxon>Bacillales</taxon>
        <taxon>Caryophanaceae</taxon>
        <taxon>Sporosarcina</taxon>
    </lineage>
</organism>
<feature type="domain" description="Transposase (putative) YhgA-like" evidence="1">
    <location>
        <begin position="71"/>
        <end position="122"/>
    </location>
</feature>
<dbReference type="PANTHER" id="PTHR35586">
    <property type="entry name" value="SLL1691 PROTEIN"/>
    <property type="match status" value="1"/>
</dbReference>
<proteinExistence type="predicted"/>
<name>A0ABW0TNX7_9BACL</name>